<dbReference type="Proteomes" id="UP000664534">
    <property type="component" value="Unassembled WGS sequence"/>
</dbReference>
<dbReference type="OrthoDB" id="10334829at2759"/>
<dbReference type="InterPro" id="IPR002347">
    <property type="entry name" value="SDR_fam"/>
</dbReference>
<evidence type="ECO:0000313" key="2">
    <source>
        <dbReference type="Proteomes" id="UP000664534"/>
    </source>
</evidence>
<dbReference type="EMBL" id="CAJPDT010000125">
    <property type="protein sequence ID" value="CAF9939960.1"/>
    <property type="molecule type" value="Genomic_DNA"/>
</dbReference>
<comment type="caution">
    <text evidence="1">The sequence shown here is derived from an EMBL/GenBank/DDBJ whole genome shotgun (WGS) entry which is preliminary data.</text>
</comment>
<reference evidence="1" key="1">
    <citation type="submission" date="2021-03" db="EMBL/GenBank/DDBJ databases">
        <authorList>
            <person name="Tagirdzhanova G."/>
        </authorList>
    </citation>
    <scope>NUCLEOTIDE SEQUENCE</scope>
</reference>
<organism evidence="1 2">
    <name type="scientific">Imshaugia aleurites</name>
    <dbReference type="NCBI Taxonomy" id="172621"/>
    <lineage>
        <taxon>Eukaryota</taxon>
        <taxon>Fungi</taxon>
        <taxon>Dikarya</taxon>
        <taxon>Ascomycota</taxon>
        <taxon>Pezizomycotina</taxon>
        <taxon>Lecanoromycetes</taxon>
        <taxon>OSLEUM clade</taxon>
        <taxon>Lecanoromycetidae</taxon>
        <taxon>Lecanorales</taxon>
        <taxon>Lecanorineae</taxon>
        <taxon>Parmeliaceae</taxon>
        <taxon>Imshaugia</taxon>
    </lineage>
</organism>
<protein>
    <submittedName>
        <fullName evidence="1">Uncharacterized protein</fullName>
    </submittedName>
</protein>
<keyword evidence="2" id="KW-1185">Reference proteome</keyword>
<gene>
    <name evidence="1" type="ORF">IMSHALPRED_001697</name>
</gene>
<dbReference type="SUPFAM" id="SSF51735">
    <property type="entry name" value="NAD(P)-binding Rossmann-fold domains"/>
    <property type="match status" value="1"/>
</dbReference>
<dbReference type="InterPro" id="IPR036291">
    <property type="entry name" value="NAD(P)-bd_dom_sf"/>
</dbReference>
<dbReference type="Gene3D" id="3.40.50.720">
    <property type="entry name" value="NAD(P)-binding Rossmann-like Domain"/>
    <property type="match status" value="1"/>
</dbReference>
<proteinExistence type="predicted"/>
<dbReference type="AlphaFoldDB" id="A0A8H3J3D7"/>
<dbReference type="Pfam" id="PF00106">
    <property type="entry name" value="adh_short"/>
    <property type="match status" value="1"/>
</dbReference>
<sequence length="306" mass="33973">MTEPTLDSSFVRQILHNLSSYSVAGKIAVITGTFDGIDRVVAHVCVWARMSHIILVGPQECTLKTVKAHLKVTVHKCGSSARIHAHTADLTDIDQIASIFFGVRRRVGIPDLLILCTPSGCPSKPVHEYTIEDIIQHLDVNEKSKKGFIGNFLTPGTRKRKTLVDLSIIVDHYLPESMASGKEIKAHRYFWTCALKKDREWALTFHDILHGLVATKKLGEKLERRSQAWVFADSTYTAAGCKAKTNKIGTVDPACRLALWRLPEKAASRFESMIFGDESVLEQAKAAQIHKQQARIVNILPNGGGR</sequence>
<accession>A0A8H3J3D7</accession>
<evidence type="ECO:0000313" key="1">
    <source>
        <dbReference type="EMBL" id="CAF9939960.1"/>
    </source>
</evidence>
<name>A0A8H3J3D7_9LECA</name>